<dbReference type="PROSITE" id="PS50164">
    <property type="entry name" value="GIY_YIG"/>
    <property type="match status" value="1"/>
</dbReference>
<accession>M1I862</accession>
<dbReference type="GO" id="GO:0004519">
    <property type="term" value="F:endonuclease activity"/>
    <property type="evidence" value="ECO:0007669"/>
    <property type="project" value="UniProtKB-KW"/>
</dbReference>
<dbReference type="SMART" id="SM00496">
    <property type="entry name" value="IENR2"/>
    <property type="match status" value="3"/>
</dbReference>
<name>M1I862_9PHYC</name>
<dbReference type="InterPro" id="IPR035901">
    <property type="entry name" value="GIY-YIG_endonuc_sf"/>
</dbReference>
<keyword evidence="3 7" id="KW-0255">Endonuclease</keyword>
<gene>
    <name evidence="7" type="primary">NYs-1_362L</name>
    <name evidence="7" type="ORF">PBCVNYs1_362L</name>
</gene>
<dbReference type="Pfam" id="PF07460">
    <property type="entry name" value="NUMOD3"/>
    <property type="match status" value="2"/>
</dbReference>
<dbReference type="InterPro" id="IPR006350">
    <property type="entry name" value="Intron_endoG1"/>
</dbReference>
<dbReference type="Pfam" id="PF01541">
    <property type="entry name" value="GIY-YIG"/>
    <property type="match status" value="1"/>
</dbReference>
<keyword evidence="4" id="KW-0378">Hydrolase</keyword>
<evidence type="ECO:0000256" key="2">
    <source>
        <dbReference type="ARBA" id="ARBA00022722"/>
    </source>
</evidence>
<dbReference type="InterPro" id="IPR036388">
    <property type="entry name" value="WH-like_DNA-bd_sf"/>
</dbReference>
<dbReference type="SUPFAM" id="SSF82771">
    <property type="entry name" value="GIY-YIG endonuclease"/>
    <property type="match status" value="1"/>
</dbReference>
<dbReference type="Gene3D" id="3.40.1440.10">
    <property type="entry name" value="GIY-YIG endonuclease"/>
    <property type="match status" value="1"/>
</dbReference>
<dbReference type="GeneID" id="40525563"/>
<evidence type="ECO:0000313" key="7">
    <source>
        <dbReference type="EMBL" id="AGE58699.1"/>
    </source>
</evidence>
<dbReference type="KEGG" id="vg:40525563"/>
<dbReference type="InterPro" id="IPR010896">
    <property type="entry name" value="NUMOD1"/>
</dbReference>
<dbReference type="InterPro" id="IPR003647">
    <property type="entry name" value="Intron_nuc_1_rpt"/>
</dbReference>
<dbReference type="SUPFAM" id="SSF64496">
    <property type="entry name" value="DNA-binding domain of intron-encoded endonucleases"/>
    <property type="match status" value="2"/>
</dbReference>
<dbReference type="CDD" id="cd10443">
    <property type="entry name" value="GIY-YIG_HE_Tlr8p_PBC-V_like"/>
    <property type="match status" value="1"/>
</dbReference>
<sequence length="249" mass="28794">MGNYSYFYIWTHRNTGKQYVGITTQKIEERIQKHRSKSSNCTKLRNAIQKHGINAFDVEYFEWCDPDDLGYIEDLLINELITLSPEGYNLKTGGRYGKHNEDTKKKIGDSKRGEKNHNYGKKISEETKTKLSNALSGKKHYMFGKPRERNPIYGIRRSNETRKKISEATSGDKNPMFGKTGVLNNTSKKVYQYDKQGNYIQSFASCGEAGRYLKKNSSHISECARGDRKSAYKFRWSYKKFTVLATDIQ</sequence>
<dbReference type="InterPro" id="IPR003611">
    <property type="entry name" value="NUMOD3"/>
</dbReference>
<dbReference type="Pfam" id="PF07453">
    <property type="entry name" value="NUMOD1"/>
    <property type="match status" value="1"/>
</dbReference>
<proteinExistence type="predicted"/>
<dbReference type="InterPro" id="IPR000305">
    <property type="entry name" value="GIY-YIG_endonuc"/>
</dbReference>
<protein>
    <submittedName>
        <fullName evidence="7">GIY-YIG catalytic domain-containing endonuclease</fullName>
    </submittedName>
</protein>
<feature type="region of interest" description="Disordered" evidence="5">
    <location>
        <begin position="94"/>
        <end position="125"/>
    </location>
</feature>
<evidence type="ECO:0000256" key="3">
    <source>
        <dbReference type="ARBA" id="ARBA00022759"/>
    </source>
</evidence>
<organism evidence="7">
    <name type="scientific">Paramecium bursaria Chlorella virus NYs1</name>
    <dbReference type="NCBI Taxonomy" id="83442"/>
    <lineage>
        <taxon>Viruses</taxon>
        <taxon>Varidnaviria</taxon>
        <taxon>Bamfordvirae</taxon>
        <taxon>Nucleocytoviricota</taxon>
        <taxon>Megaviricetes</taxon>
        <taxon>Algavirales</taxon>
        <taxon>Phycodnaviridae</taxon>
        <taxon>Chlorovirus</taxon>
        <taxon>Chlorovirus newyorkense</taxon>
    </lineage>
</organism>
<dbReference type="SMART" id="SM00497">
    <property type="entry name" value="IENR1"/>
    <property type="match status" value="1"/>
</dbReference>
<dbReference type="GO" id="GO:0016787">
    <property type="term" value="F:hydrolase activity"/>
    <property type="evidence" value="ECO:0007669"/>
    <property type="project" value="UniProtKB-KW"/>
</dbReference>
<reference evidence="7" key="1">
    <citation type="submission" date="2012-10" db="EMBL/GenBank/DDBJ databases">
        <title>Towards defining the chloroviruses: a genomic journey through a genus of large DNA viruses.</title>
        <authorList>
            <person name="Jeanniard A."/>
            <person name="Dunigan D.D."/>
            <person name="Gurnon J.R."/>
            <person name="Agarkova I."/>
            <person name="Kang M."/>
            <person name="Vitek J."/>
            <person name="Duncan G."/>
            <person name="McClung O.W."/>
            <person name="Larsen M."/>
            <person name="Claverie J.-M."/>
            <person name="Van Etten J.L."/>
            <person name="Blanc G."/>
        </authorList>
    </citation>
    <scope>NUCLEOTIDE SEQUENCE</scope>
</reference>
<evidence type="ECO:0000256" key="4">
    <source>
        <dbReference type="ARBA" id="ARBA00022801"/>
    </source>
</evidence>
<dbReference type="EMBL" id="JX997183">
    <property type="protein sequence ID" value="AGE58699.1"/>
    <property type="molecule type" value="Genomic_DNA"/>
</dbReference>
<evidence type="ECO:0000259" key="6">
    <source>
        <dbReference type="PROSITE" id="PS50164"/>
    </source>
</evidence>
<comment type="similarity">
    <text evidence="1">To endonucleases of group I introns of fungi and phage.</text>
</comment>
<feature type="domain" description="GIY-YIG" evidence="6">
    <location>
        <begin position="3"/>
        <end position="90"/>
    </location>
</feature>
<dbReference type="GO" id="GO:0003677">
    <property type="term" value="F:DNA binding"/>
    <property type="evidence" value="ECO:0007669"/>
    <property type="project" value="InterPro"/>
</dbReference>
<dbReference type="SMART" id="SM00465">
    <property type="entry name" value="GIYc"/>
    <property type="match status" value="1"/>
</dbReference>
<dbReference type="RefSeq" id="YP_009665344.1">
    <property type="nucleotide sequence ID" value="NC_043235.1"/>
</dbReference>
<feature type="compositionally biased region" description="Basic and acidic residues" evidence="5">
    <location>
        <begin position="98"/>
        <end position="125"/>
    </location>
</feature>
<dbReference type="Gene3D" id="1.10.10.10">
    <property type="entry name" value="Winged helix-like DNA-binding domain superfamily/Winged helix DNA-binding domain"/>
    <property type="match status" value="1"/>
</dbReference>
<dbReference type="NCBIfam" id="TIGR01453">
    <property type="entry name" value="grpIintron_endo"/>
    <property type="match status" value="1"/>
</dbReference>
<evidence type="ECO:0000256" key="5">
    <source>
        <dbReference type="SAM" id="MobiDB-lite"/>
    </source>
</evidence>
<evidence type="ECO:0000256" key="1">
    <source>
        <dbReference type="ARBA" id="ARBA00010045"/>
    </source>
</evidence>
<keyword evidence="2" id="KW-0540">Nuclease</keyword>